<evidence type="ECO:0000256" key="9">
    <source>
        <dbReference type="ARBA" id="ARBA00022908"/>
    </source>
</evidence>
<keyword evidence="4" id="KW-0479">Metal-binding</keyword>
<dbReference type="GO" id="GO:0004519">
    <property type="term" value="F:endonuclease activity"/>
    <property type="evidence" value="ECO:0007669"/>
    <property type="project" value="UniProtKB-KW"/>
</dbReference>
<dbReference type="SUPFAM" id="SSF53098">
    <property type="entry name" value="Ribonuclease H-like"/>
    <property type="match status" value="1"/>
</dbReference>
<dbReference type="Gene3D" id="3.30.420.10">
    <property type="entry name" value="Ribonuclease H-like superfamily/Ribonuclease H"/>
    <property type="match status" value="1"/>
</dbReference>
<keyword evidence="2" id="KW-0548">Nucleotidyltransferase</keyword>
<reference evidence="17" key="1">
    <citation type="submission" date="2021-03" db="EMBL/GenBank/DDBJ databases">
        <title>Draft genome sequence of rust myrtle Austropuccinia psidii MF-1, a brazilian biotype.</title>
        <authorList>
            <person name="Quecine M.C."/>
            <person name="Pachon D.M.R."/>
            <person name="Bonatelli M.L."/>
            <person name="Correr F.H."/>
            <person name="Franceschini L.M."/>
            <person name="Leite T.F."/>
            <person name="Margarido G.R.A."/>
            <person name="Almeida C.A."/>
            <person name="Ferrarezi J.A."/>
            <person name="Labate C.A."/>
        </authorList>
    </citation>
    <scope>NUCLEOTIDE SEQUENCE</scope>
    <source>
        <strain evidence="17">MF-1</strain>
    </source>
</reference>
<evidence type="ECO:0000256" key="5">
    <source>
        <dbReference type="ARBA" id="ARBA00022759"/>
    </source>
</evidence>
<comment type="catalytic activity">
    <reaction evidence="15">
        <text>DNA(n) + a 2'-deoxyribonucleoside 5'-triphosphate = DNA(n+1) + diphosphate</text>
        <dbReference type="Rhea" id="RHEA:22508"/>
        <dbReference type="Rhea" id="RHEA-COMP:17339"/>
        <dbReference type="Rhea" id="RHEA-COMP:17340"/>
        <dbReference type="ChEBI" id="CHEBI:33019"/>
        <dbReference type="ChEBI" id="CHEBI:61560"/>
        <dbReference type="ChEBI" id="CHEBI:173112"/>
        <dbReference type="EC" id="2.7.7.7"/>
    </reaction>
</comment>
<comment type="catalytic activity">
    <reaction evidence="14">
        <text>DNA(n) + a 2'-deoxyribonucleoside 5'-triphosphate = DNA(n+1) + diphosphate</text>
        <dbReference type="Rhea" id="RHEA:22508"/>
        <dbReference type="Rhea" id="RHEA-COMP:17339"/>
        <dbReference type="Rhea" id="RHEA-COMP:17340"/>
        <dbReference type="ChEBI" id="CHEBI:33019"/>
        <dbReference type="ChEBI" id="CHEBI:61560"/>
        <dbReference type="ChEBI" id="CHEBI:173112"/>
        <dbReference type="EC" id="2.7.7.49"/>
    </reaction>
</comment>
<keyword evidence="10" id="KW-0695">RNA-directed DNA polymerase</keyword>
<keyword evidence="18" id="KW-1185">Reference proteome</keyword>
<keyword evidence="11" id="KW-0239">DNA-directed DNA polymerase</keyword>
<dbReference type="GO" id="GO:0006508">
    <property type="term" value="P:proteolysis"/>
    <property type="evidence" value="ECO:0007669"/>
    <property type="project" value="UniProtKB-KW"/>
</dbReference>
<dbReference type="GO" id="GO:0003887">
    <property type="term" value="F:DNA-directed DNA polymerase activity"/>
    <property type="evidence" value="ECO:0007669"/>
    <property type="project" value="UniProtKB-KW"/>
</dbReference>
<keyword evidence="6" id="KW-0378">Hydrolase</keyword>
<evidence type="ECO:0000256" key="2">
    <source>
        <dbReference type="ARBA" id="ARBA00022695"/>
    </source>
</evidence>
<keyword evidence="11" id="KW-0808">Transferase</keyword>
<evidence type="ECO:0000256" key="1">
    <source>
        <dbReference type="ARBA" id="ARBA00022578"/>
    </source>
</evidence>
<evidence type="ECO:0000256" key="7">
    <source>
        <dbReference type="ARBA" id="ARBA00022842"/>
    </source>
</evidence>
<evidence type="ECO:0000256" key="6">
    <source>
        <dbReference type="ARBA" id="ARBA00022801"/>
    </source>
</evidence>
<dbReference type="PANTHER" id="PTHR42648:SF11">
    <property type="entry name" value="TRANSPOSON TY4-P GAG-POL POLYPROTEIN"/>
    <property type="match status" value="1"/>
</dbReference>
<dbReference type="PANTHER" id="PTHR42648">
    <property type="entry name" value="TRANSPOSASE, PUTATIVE-RELATED"/>
    <property type="match status" value="1"/>
</dbReference>
<sequence length="673" mass="76421">MNFENNTEVNSIPIPNNSNYGEWVARMTILLRSKDLLNVCKKPIPSYLSTTATNKWNKSSFDAISIISCQFRNRVFIEVVKQFSKNAHLLWTKLEEKYASKKAVNRGRVWMQWLKFNYDGNLKHDINNSRTLMMALETVNINIPNECHSFSLLGKLYFTSFTQMPEINISTGDLARTLVSVGTGTVVILCGNQTLTLENSLLVPRLNCNIVSLMALSHKKMVIQREGDSFTLKMDEKGSIKGKITNNMMWIEFSIPGIHSTTAPLNLWHERLGHPRNLAIKAMGLPSVNTACSTCNLNKMHILPFKDHFGDVSQPPDCVHLDLVGPISPASISGFRYFLTIVDQATSFNIVCLPKLKSDAFYQFVIVKNLIENLNDQKIKTIVSDHGGEFVNDKFKKLANTNDFIHILSPPETPQHHGFAERANKTIIKKARCILNFSNLPKRYWAEAINTAIFLSNLIPTPSRSNHSPYFIWKGLPPRIRRLPVFGCRAIIPIPRNKAWVVPWDSPLELTEMVDESYQSGHSLAEKFQPNNLCLLEDSSGLVDEAQEFSIDAAAVEDSRPVNHSHIKVIRPRHPTLIEYKQAVNSHNKESWQMAIDKELSLMNWLHVWDIVDLQPDYKLVGTIWAFQIKNDHLNNVTEYKACLCAQGFTQTPGVDFEKTYTPTGRLNSLRCI</sequence>
<dbReference type="PROSITE" id="PS50994">
    <property type="entry name" value="INTEGRASE"/>
    <property type="match status" value="1"/>
</dbReference>
<dbReference type="GO" id="GO:0006310">
    <property type="term" value="P:DNA recombination"/>
    <property type="evidence" value="ECO:0007669"/>
    <property type="project" value="UniProtKB-KW"/>
</dbReference>
<dbReference type="GO" id="GO:0003964">
    <property type="term" value="F:RNA-directed DNA polymerase activity"/>
    <property type="evidence" value="ECO:0007669"/>
    <property type="project" value="UniProtKB-KW"/>
</dbReference>
<evidence type="ECO:0000256" key="14">
    <source>
        <dbReference type="ARBA" id="ARBA00048173"/>
    </source>
</evidence>
<dbReference type="GO" id="GO:0015074">
    <property type="term" value="P:DNA integration"/>
    <property type="evidence" value="ECO:0007669"/>
    <property type="project" value="UniProtKB-KW"/>
</dbReference>
<keyword evidence="9" id="KW-0229">DNA integration</keyword>
<comment type="caution">
    <text evidence="17">The sequence shown here is derived from an EMBL/GenBank/DDBJ whole genome shotgun (WGS) entry which is preliminary data.</text>
</comment>
<evidence type="ECO:0000256" key="13">
    <source>
        <dbReference type="ARBA" id="ARBA00023268"/>
    </source>
</evidence>
<dbReference type="GO" id="GO:0046872">
    <property type="term" value="F:metal ion binding"/>
    <property type="evidence" value="ECO:0007669"/>
    <property type="project" value="UniProtKB-KW"/>
</dbReference>
<dbReference type="GO" id="GO:0032196">
    <property type="term" value="P:transposition"/>
    <property type="evidence" value="ECO:0007669"/>
    <property type="project" value="UniProtKB-KW"/>
</dbReference>
<dbReference type="InterPro" id="IPR012337">
    <property type="entry name" value="RNaseH-like_sf"/>
</dbReference>
<keyword evidence="8" id="KW-0694">RNA-binding</keyword>
<dbReference type="InterPro" id="IPR036397">
    <property type="entry name" value="RNaseH_sf"/>
</dbReference>
<accession>A0A9Q3DH34</accession>
<keyword evidence="12" id="KW-0233">DNA recombination</keyword>
<evidence type="ECO:0000256" key="12">
    <source>
        <dbReference type="ARBA" id="ARBA00023172"/>
    </source>
</evidence>
<dbReference type="GO" id="GO:0005524">
    <property type="term" value="F:ATP binding"/>
    <property type="evidence" value="ECO:0007669"/>
    <property type="project" value="UniProtKB-KW"/>
</dbReference>
<evidence type="ECO:0000256" key="11">
    <source>
        <dbReference type="ARBA" id="ARBA00022932"/>
    </source>
</evidence>
<dbReference type="Pfam" id="PF00665">
    <property type="entry name" value="rve"/>
    <property type="match status" value="1"/>
</dbReference>
<proteinExistence type="predicted"/>
<dbReference type="Pfam" id="PF07727">
    <property type="entry name" value="RVT_2"/>
    <property type="match status" value="1"/>
</dbReference>
<evidence type="ECO:0000313" key="17">
    <source>
        <dbReference type="EMBL" id="MBW0501922.1"/>
    </source>
</evidence>
<dbReference type="EMBL" id="AVOT02016572">
    <property type="protein sequence ID" value="MBW0501922.1"/>
    <property type="molecule type" value="Genomic_DNA"/>
</dbReference>
<dbReference type="Pfam" id="PF14223">
    <property type="entry name" value="Retrotran_gag_2"/>
    <property type="match status" value="1"/>
</dbReference>
<keyword evidence="13" id="KW-0511">Multifunctional enzyme</keyword>
<dbReference type="GO" id="GO:0003723">
    <property type="term" value="F:RNA binding"/>
    <property type="evidence" value="ECO:0007669"/>
    <property type="project" value="UniProtKB-KW"/>
</dbReference>
<dbReference type="AlphaFoldDB" id="A0A9Q3DH34"/>
<dbReference type="GO" id="GO:0008233">
    <property type="term" value="F:peptidase activity"/>
    <property type="evidence" value="ECO:0007669"/>
    <property type="project" value="UniProtKB-KW"/>
</dbReference>
<organism evidence="17 18">
    <name type="scientific">Austropuccinia psidii MF-1</name>
    <dbReference type="NCBI Taxonomy" id="1389203"/>
    <lineage>
        <taxon>Eukaryota</taxon>
        <taxon>Fungi</taxon>
        <taxon>Dikarya</taxon>
        <taxon>Basidiomycota</taxon>
        <taxon>Pucciniomycotina</taxon>
        <taxon>Pucciniomycetes</taxon>
        <taxon>Pucciniales</taxon>
        <taxon>Sphaerophragmiaceae</taxon>
        <taxon>Austropuccinia</taxon>
    </lineage>
</organism>
<dbReference type="InterPro" id="IPR039537">
    <property type="entry name" value="Retrotran_Ty1/copia-like"/>
</dbReference>
<evidence type="ECO:0000256" key="4">
    <source>
        <dbReference type="ARBA" id="ARBA00022723"/>
    </source>
</evidence>
<dbReference type="InterPro" id="IPR001584">
    <property type="entry name" value="Integrase_cat-core"/>
</dbReference>
<protein>
    <recommendedName>
        <fullName evidence="16">Integrase catalytic domain-containing protein</fullName>
    </recommendedName>
</protein>
<evidence type="ECO:0000256" key="15">
    <source>
        <dbReference type="ARBA" id="ARBA00049244"/>
    </source>
</evidence>
<dbReference type="GO" id="GO:0005634">
    <property type="term" value="C:nucleus"/>
    <property type="evidence" value="ECO:0007669"/>
    <property type="project" value="UniProtKB-ARBA"/>
</dbReference>
<evidence type="ECO:0000256" key="3">
    <source>
        <dbReference type="ARBA" id="ARBA00022722"/>
    </source>
</evidence>
<evidence type="ECO:0000256" key="10">
    <source>
        <dbReference type="ARBA" id="ARBA00022918"/>
    </source>
</evidence>
<dbReference type="InterPro" id="IPR013103">
    <property type="entry name" value="RVT_2"/>
</dbReference>
<evidence type="ECO:0000256" key="8">
    <source>
        <dbReference type="ARBA" id="ARBA00022884"/>
    </source>
</evidence>
<name>A0A9Q3DH34_9BASI</name>
<evidence type="ECO:0000313" key="18">
    <source>
        <dbReference type="Proteomes" id="UP000765509"/>
    </source>
</evidence>
<keyword evidence="3" id="KW-0540">Nuclease</keyword>
<keyword evidence="1" id="KW-0815">Transposition</keyword>
<gene>
    <name evidence="17" type="ORF">O181_041637</name>
</gene>
<evidence type="ECO:0000259" key="16">
    <source>
        <dbReference type="PROSITE" id="PS50994"/>
    </source>
</evidence>
<keyword evidence="7" id="KW-0460">Magnesium</keyword>
<dbReference type="Proteomes" id="UP000765509">
    <property type="component" value="Unassembled WGS sequence"/>
</dbReference>
<feature type="domain" description="Integrase catalytic" evidence="16">
    <location>
        <begin position="311"/>
        <end position="477"/>
    </location>
</feature>
<keyword evidence="5" id="KW-0255">Endonuclease</keyword>